<keyword evidence="4" id="KW-0804">Transcription</keyword>
<evidence type="ECO:0000313" key="8">
    <source>
        <dbReference type="Proteomes" id="UP000481739"/>
    </source>
</evidence>
<dbReference type="InterPro" id="IPR037923">
    <property type="entry name" value="HTH-like"/>
</dbReference>
<comment type="caution">
    <text evidence="7">The sequence shown here is derived from an EMBL/GenBank/DDBJ whole genome shotgun (WGS) entry which is preliminary data.</text>
</comment>
<accession>A0A7C9GJQ5</accession>
<keyword evidence="3" id="KW-0010">Activator</keyword>
<dbReference type="Pfam" id="PF02311">
    <property type="entry name" value="AraC_binding"/>
    <property type="match status" value="1"/>
</dbReference>
<keyword evidence="2" id="KW-0238">DNA-binding</keyword>
<dbReference type="InterPro" id="IPR020449">
    <property type="entry name" value="Tscrpt_reg_AraC-type_HTH"/>
</dbReference>
<feature type="domain" description="HTH araC/xylS-type" evidence="6">
    <location>
        <begin position="173"/>
        <end position="270"/>
    </location>
</feature>
<dbReference type="SUPFAM" id="SSF51215">
    <property type="entry name" value="Regulatory protein AraC"/>
    <property type="match status" value="1"/>
</dbReference>
<dbReference type="SUPFAM" id="SSF46689">
    <property type="entry name" value="Homeodomain-like"/>
    <property type="match status" value="2"/>
</dbReference>
<dbReference type="PROSITE" id="PS00041">
    <property type="entry name" value="HTH_ARAC_FAMILY_1"/>
    <property type="match status" value="1"/>
</dbReference>
<dbReference type="RefSeq" id="WP_152962368.1">
    <property type="nucleotide sequence ID" value="NZ_CAWOZU010000017.1"/>
</dbReference>
<reference evidence="7 8" key="1">
    <citation type="journal article" date="2019" name="Nature">
        <title>A new antibiotic selectively kills Gram-negative pathogens.</title>
        <authorList>
            <person name="Imai Y."/>
            <person name="Meyer K.J."/>
            <person name="Iinishi A."/>
            <person name="Favre-Godal Q."/>
            <person name="Green R."/>
            <person name="Manuse S."/>
            <person name="Caboni M."/>
            <person name="Mori M."/>
            <person name="Niles S."/>
            <person name="Ghiglieri M."/>
            <person name="Honrao C."/>
            <person name="Ma X."/>
            <person name="Guo J.J."/>
            <person name="Makriyannis A."/>
            <person name="Linares-Otoya L."/>
            <person name="Boehringer N."/>
            <person name="Wuisan Z.G."/>
            <person name="Kaur H."/>
            <person name="Wu R."/>
            <person name="Mateus A."/>
            <person name="Typas A."/>
            <person name="Savitski M.M."/>
            <person name="Espinoza J.L."/>
            <person name="O'Rourke A."/>
            <person name="Nelson K.E."/>
            <person name="Hiller S."/>
            <person name="Noinaj N."/>
            <person name="Schaeberle T.F."/>
            <person name="D'Onofrio A."/>
            <person name="Lewis K."/>
        </authorList>
    </citation>
    <scope>NUCLEOTIDE SEQUENCE [LARGE SCALE GENOMIC DNA]</scope>
    <source>
        <strain evidence="7 8">HGB 1456</strain>
    </source>
</reference>
<dbReference type="PANTHER" id="PTHR46796:SF2">
    <property type="entry name" value="TRANSCRIPTIONAL REGULATORY PROTEIN"/>
    <property type="match status" value="1"/>
</dbReference>
<dbReference type="Pfam" id="PF12833">
    <property type="entry name" value="HTH_18"/>
    <property type="match status" value="1"/>
</dbReference>
<evidence type="ECO:0000256" key="4">
    <source>
        <dbReference type="ARBA" id="ARBA00023163"/>
    </source>
</evidence>
<dbReference type="Proteomes" id="UP000481739">
    <property type="component" value="Unassembled WGS sequence"/>
</dbReference>
<dbReference type="PROSITE" id="PS01124">
    <property type="entry name" value="HTH_ARAC_FAMILY_2"/>
    <property type="match status" value="1"/>
</dbReference>
<dbReference type="PRINTS" id="PR00032">
    <property type="entry name" value="HTHARAC"/>
</dbReference>
<dbReference type="InterPro" id="IPR009057">
    <property type="entry name" value="Homeodomain-like_sf"/>
</dbReference>
<dbReference type="InterPro" id="IPR003313">
    <property type="entry name" value="AraC-bd"/>
</dbReference>
<dbReference type="Gene3D" id="1.10.10.60">
    <property type="entry name" value="Homeodomain-like"/>
    <property type="match status" value="2"/>
</dbReference>
<dbReference type="GO" id="GO:0043565">
    <property type="term" value="F:sequence-specific DNA binding"/>
    <property type="evidence" value="ECO:0007669"/>
    <property type="project" value="InterPro"/>
</dbReference>
<dbReference type="PANTHER" id="PTHR46796">
    <property type="entry name" value="HTH-TYPE TRANSCRIPTIONAL ACTIVATOR RHAS-RELATED"/>
    <property type="match status" value="1"/>
</dbReference>
<gene>
    <name evidence="7" type="ORF">GEA64_06730</name>
</gene>
<evidence type="ECO:0000259" key="6">
    <source>
        <dbReference type="PROSITE" id="PS01124"/>
    </source>
</evidence>
<dbReference type="AlphaFoldDB" id="A0A7C9GJQ5"/>
<evidence type="ECO:0000313" key="7">
    <source>
        <dbReference type="EMBL" id="MQL47691.1"/>
    </source>
</evidence>
<evidence type="ECO:0000256" key="1">
    <source>
        <dbReference type="ARBA" id="ARBA00023015"/>
    </source>
</evidence>
<dbReference type="EMBL" id="WHZZ01000002">
    <property type="protein sequence ID" value="MQL47691.1"/>
    <property type="molecule type" value="Genomic_DNA"/>
</dbReference>
<proteinExistence type="predicted"/>
<dbReference type="InterPro" id="IPR018062">
    <property type="entry name" value="HTH_AraC-typ_CS"/>
</dbReference>
<evidence type="ECO:0000256" key="2">
    <source>
        <dbReference type="ARBA" id="ARBA00023125"/>
    </source>
</evidence>
<evidence type="ECO:0000256" key="3">
    <source>
        <dbReference type="ARBA" id="ARBA00023159"/>
    </source>
</evidence>
<dbReference type="InterPro" id="IPR050204">
    <property type="entry name" value="AraC_XylS_family_regulators"/>
</dbReference>
<name>A0A7C9GJQ5_9GAMM</name>
<protein>
    <recommendedName>
        <fullName evidence="5">Arabinose operon regulatory protein</fullName>
    </recommendedName>
</protein>
<dbReference type="GO" id="GO:0003700">
    <property type="term" value="F:DNA-binding transcription factor activity"/>
    <property type="evidence" value="ECO:0007669"/>
    <property type="project" value="InterPro"/>
</dbReference>
<evidence type="ECO:0000256" key="5">
    <source>
        <dbReference type="ARBA" id="ARBA00044978"/>
    </source>
</evidence>
<dbReference type="InterPro" id="IPR018060">
    <property type="entry name" value="HTH_AraC"/>
</dbReference>
<keyword evidence="1" id="KW-0805">Transcription regulation</keyword>
<sequence>MSNSALMHRFDDLGGLELLVADFSDHQFDVHWHDTWSIGVVLRGANNNSAKGGADGIVRRGQISIIAPGQVHAGSVVGENGCSYFMFYPKNESVLGAAESMEINFPVAEGKCIEQTAFAGKLCEAAAILTNAHADSFEREVVWSHCVAELINVFSPFATQDLGVNGRISPCLIHAKEYLHDHNTQEVRLDKLAHAVGMSKYHLCRQFSEKFGLSPSRYQRQLRLQQAKRMLSTDWEIAEIAAACGFADQSHLGRAFKSTYGITPRNYRDLRI</sequence>
<organism evidence="7 8">
    <name type="scientific">Photorhabdus khanii</name>
    <dbReference type="NCBI Taxonomy" id="1004150"/>
    <lineage>
        <taxon>Bacteria</taxon>
        <taxon>Pseudomonadati</taxon>
        <taxon>Pseudomonadota</taxon>
        <taxon>Gammaproteobacteria</taxon>
        <taxon>Enterobacterales</taxon>
        <taxon>Morganellaceae</taxon>
        <taxon>Photorhabdus</taxon>
    </lineage>
</organism>
<dbReference type="SMART" id="SM00342">
    <property type="entry name" value="HTH_ARAC"/>
    <property type="match status" value="1"/>
</dbReference>